<dbReference type="EMBL" id="BMAT01004601">
    <property type="protein sequence ID" value="GFR76791.1"/>
    <property type="molecule type" value="Genomic_DNA"/>
</dbReference>
<organism evidence="2 3">
    <name type="scientific">Elysia marginata</name>
    <dbReference type="NCBI Taxonomy" id="1093978"/>
    <lineage>
        <taxon>Eukaryota</taxon>
        <taxon>Metazoa</taxon>
        <taxon>Spiralia</taxon>
        <taxon>Lophotrochozoa</taxon>
        <taxon>Mollusca</taxon>
        <taxon>Gastropoda</taxon>
        <taxon>Heterobranchia</taxon>
        <taxon>Euthyneura</taxon>
        <taxon>Panpulmonata</taxon>
        <taxon>Sacoglossa</taxon>
        <taxon>Placobranchoidea</taxon>
        <taxon>Plakobranchidae</taxon>
        <taxon>Elysia</taxon>
    </lineage>
</organism>
<name>A0AAV4FWY1_9GAST</name>
<keyword evidence="1" id="KW-0812">Transmembrane</keyword>
<dbReference type="AlphaFoldDB" id="A0AAV4FWY1"/>
<sequence>VDGASQMSPISTFSSPNIDICPALRFFPVEFPLLLVTCTLSAGAKDKKRQCQCPVCHKKKEAIAKQKATIQPTVIKICLAVGWVIFVLLAWKVSMIQLDYVEYDPFNELGIDRVCVQCYFC</sequence>
<keyword evidence="3" id="KW-1185">Reference proteome</keyword>
<evidence type="ECO:0000256" key="1">
    <source>
        <dbReference type="SAM" id="Phobius"/>
    </source>
</evidence>
<feature type="non-terminal residue" evidence="2">
    <location>
        <position position="1"/>
    </location>
</feature>
<reference evidence="2 3" key="1">
    <citation type="journal article" date="2021" name="Elife">
        <title>Chloroplast acquisition without the gene transfer in kleptoplastic sea slugs, Plakobranchus ocellatus.</title>
        <authorList>
            <person name="Maeda T."/>
            <person name="Takahashi S."/>
            <person name="Yoshida T."/>
            <person name="Shimamura S."/>
            <person name="Takaki Y."/>
            <person name="Nagai Y."/>
            <person name="Toyoda A."/>
            <person name="Suzuki Y."/>
            <person name="Arimoto A."/>
            <person name="Ishii H."/>
            <person name="Satoh N."/>
            <person name="Nishiyama T."/>
            <person name="Hasebe M."/>
            <person name="Maruyama T."/>
            <person name="Minagawa J."/>
            <person name="Obokata J."/>
            <person name="Shigenobu S."/>
        </authorList>
    </citation>
    <scope>NUCLEOTIDE SEQUENCE [LARGE SCALE GENOMIC DNA]</scope>
</reference>
<evidence type="ECO:0000313" key="2">
    <source>
        <dbReference type="EMBL" id="GFR76791.1"/>
    </source>
</evidence>
<proteinExistence type="predicted"/>
<accession>A0AAV4FWY1</accession>
<keyword evidence="1" id="KW-1133">Transmembrane helix</keyword>
<protein>
    <submittedName>
        <fullName evidence="2">Translocation protein SEC63-like protein</fullName>
    </submittedName>
</protein>
<evidence type="ECO:0000313" key="3">
    <source>
        <dbReference type="Proteomes" id="UP000762676"/>
    </source>
</evidence>
<keyword evidence="1" id="KW-0472">Membrane</keyword>
<comment type="caution">
    <text evidence="2">The sequence shown here is derived from an EMBL/GenBank/DDBJ whole genome shotgun (WGS) entry which is preliminary data.</text>
</comment>
<gene>
    <name evidence="2" type="ORF">ElyMa_002222200</name>
</gene>
<dbReference type="Proteomes" id="UP000762676">
    <property type="component" value="Unassembled WGS sequence"/>
</dbReference>
<feature type="transmembrane region" description="Helical" evidence="1">
    <location>
        <begin position="73"/>
        <end position="91"/>
    </location>
</feature>